<dbReference type="EMBL" id="JASWJB010000016">
    <property type="protein sequence ID" value="KAK2612418.1"/>
    <property type="molecule type" value="Genomic_DNA"/>
</dbReference>
<dbReference type="Pfam" id="PF00646">
    <property type="entry name" value="F-box"/>
    <property type="match status" value="1"/>
</dbReference>
<sequence>MAPGSEIAICILSRLPKELLHTVLAYLANRDIKNLRATCRAVRDVAHLRLGRVFLSANSLNIQVFRAVANHDAFRHGVTEIIWDDARLLSDADLSRDRIRSNGQRSDDTVAGTTDCPRWFSEGRQNSLEHCFNVSPTSDNKLPDHVLTLESSWSYYKQLLQDQVTVLESASDVQALKYGLQRFPSLKRITLTPAAHGVLLNPVYESPMIRSFPEGFGYPLPRGWPRAEHHSAPIEAFPWQGSEHQRLYGPDCSIEDYREKWRGFRVLTRTLAETEHQVSEFIVNVHHMDTGINCHIFDQPCREYDDFAALLKKPGFRRLHLALFTGFLEHENWVSYRSGYLREALAEAKDLEHIALSSTMDIDANGFPAQIADPEDFEEDLLLPLQTIFPIDRWPRLKHFGLSQFLVKQSDLVSLLEALPDSLRSLELSYLAFLDGDDCYKNLLCEIRDTLDWRKRSVAQRPKVTIALQREMHQTPGRFVLVDKAADSFLYSDGLNPFGECDYSNNVVEGRGAVERHRLDPSFERAYRLNDV</sequence>
<keyword evidence="3" id="KW-1185">Reference proteome</keyword>
<reference evidence="2" key="1">
    <citation type="submission" date="2023-06" db="EMBL/GenBank/DDBJ databases">
        <title>Conoideocrella luteorostrata (Hypocreales: Clavicipitaceae), a potential biocontrol fungus for elongate hemlock scale in United States Christmas tree production areas.</title>
        <authorList>
            <person name="Barrett H."/>
            <person name="Lovett B."/>
            <person name="Macias A.M."/>
            <person name="Stajich J.E."/>
            <person name="Kasson M.T."/>
        </authorList>
    </citation>
    <scope>NUCLEOTIDE SEQUENCE</scope>
    <source>
        <strain evidence="2">ARSEF 14590</strain>
    </source>
</reference>
<evidence type="ECO:0000259" key="1">
    <source>
        <dbReference type="PROSITE" id="PS50181"/>
    </source>
</evidence>
<gene>
    <name evidence="2" type="ORF">QQS21_001522</name>
</gene>
<dbReference type="PROSITE" id="PS50181">
    <property type="entry name" value="FBOX"/>
    <property type="match status" value="1"/>
</dbReference>
<evidence type="ECO:0000313" key="2">
    <source>
        <dbReference type="EMBL" id="KAK2612418.1"/>
    </source>
</evidence>
<comment type="caution">
    <text evidence="2">The sequence shown here is derived from an EMBL/GenBank/DDBJ whole genome shotgun (WGS) entry which is preliminary data.</text>
</comment>
<organism evidence="2 3">
    <name type="scientific">Conoideocrella luteorostrata</name>
    <dbReference type="NCBI Taxonomy" id="1105319"/>
    <lineage>
        <taxon>Eukaryota</taxon>
        <taxon>Fungi</taxon>
        <taxon>Dikarya</taxon>
        <taxon>Ascomycota</taxon>
        <taxon>Pezizomycotina</taxon>
        <taxon>Sordariomycetes</taxon>
        <taxon>Hypocreomycetidae</taxon>
        <taxon>Hypocreales</taxon>
        <taxon>Clavicipitaceae</taxon>
        <taxon>Conoideocrella</taxon>
    </lineage>
</organism>
<dbReference type="Proteomes" id="UP001251528">
    <property type="component" value="Unassembled WGS sequence"/>
</dbReference>
<name>A0AAJ0FY52_9HYPO</name>
<feature type="domain" description="F-box" evidence="1">
    <location>
        <begin position="9"/>
        <end position="57"/>
    </location>
</feature>
<proteinExistence type="predicted"/>
<accession>A0AAJ0FY52</accession>
<protein>
    <recommendedName>
        <fullName evidence="1">F-box domain-containing protein</fullName>
    </recommendedName>
</protein>
<evidence type="ECO:0000313" key="3">
    <source>
        <dbReference type="Proteomes" id="UP001251528"/>
    </source>
</evidence>
<dbReference type="CDD" id="cd09917">
    <property type="entry name" value="F-box_SF"/>
    <property type="match status" value="1"/>
</dbReference>
<dbReference type="InterPro" id="IPR001810">
    <property type="entry name" value="F-box_dom"/>
</dbReference>
<dbReference type="AlphaFoldDB" id="A0AAJ0FY52"/>
<dbReference type="SUPFAM" id="SSF81383">
    <property type="entry name" value="F-box domain"/>
    <property type="match status" value="1"/>
</dbReference>
<dbReference type="InterPro" id="IPR036047">
    <property type="entry name" value="F-box-like_dom_sf"/>
</dbReference>